<name>A0A5S6R0Y7_TRIMR</name>
<keyword evidence="1" id="KW-1133">Transmembrane helix</keyword>
<dbReference type="WBParaSite" id="TMUE_3000012974.1">
    <property type="protein sequence ID" value="TMUE_3000012974.1"/>
    <property type="gene ID" value="WBGene00286548"/>
</dbReference>
<evidence type="ECO:0000313" key="2">
    <source>
        <dbReference type="Proteomes" id="UP000046395"/>
    </source>
</evidence>
<organism evidence="2 3">
    <name type="scientific">Trichuris muris</name>
    <name type="common">Mouse whipworm</name>
    <dbReference type="NCBI Taxonomy" id="70415"/>
    <lineage>
        <taxon>Eukaryota</taxon>
        <taxon>Metazoa</taxon>
        <taxon>Ecdysozoa</taxon>
        <taxon>Nematoda</taxon>
        <taxon>Enoplea</taxon>
        <taxon>Dorylaimia</taxon>
        <taxon>Trichinellida</taxon>
        <taxon>Trichuridae</taxon>
        <taxon>Trichuris</taxon>
    </lineage>
</organism>
<reference evidence="2" key="1">
    <citation type="submission" date="2013-11" db="EMBL/GenBank/DDBJ databases">
        <authorList>
            <person name="Aslett M."/>
        </authorList>
    </citation>
    <scope>NUCLEOTIDE SEQUENCE [LARGE SCALE GENOMIC DNA]</scope>
    <source>
        <strain evidence="2">Edinburgh</strain>
    </source>
</reference>
<proteinExistence type="predicted"/>
<protein>
    <submittedName>
        <fullName evidence="3 4">Uncharacterized protein</fullName>
    </submittedName>
</protein>
<evidence type="ECO:0000313" key="3">
    <source>
        <dbReference type="WBParaSite" id="TMUE_3000012974.1"/>
    </source>
</evidence>
<feature type="transmembrane region" description="Helical" evidence="1">
    <location>
        <begin position="13"/>
        <end position="40"/>
    </location>
</feature>
<reference evidence="2" key="2">
    <citation type="submission" date="2014-03" db="EMBL/GenBank/DDBJ databases">
        <title>The whipworm genome and dual-species transcriptomics of an intimate host-pathogen interaction.</title>
        <authorList>
            <person name="Foth B.J."/>
            <person name="Tsai I.J."/>
            <person name="Reid A.J."/>
            <person name="Bancroft A.J."/>
            <person name="Nichol S."/>
            <person name="Tracey A."/>
            <person name="Holroyd N."/>
            <person name="Cotton J.A."/>
            <person name="Stanley E.J."/>
            <person name="Zarowiecki M."/>
            <person name="Liu J.Z."/>
            <person name="Huckvale T."/>
            <person name="Cooper P.J."/>
            <person name="Grencis R.K."/>
            <person name="Berriman M."/>
        </authorList>
    </citation>
    <scope>NUCLEOTIDE SEQUENCE [LARGE SCALE GENOMIC DNA]</scope>
    <source>
        <strain evidence="2">Edinburgh</strain>
    </source>
</reference>
<dbReference type="Proteomes" id="UP000046395">
    <property type="component" value="Unassembled WGS sequence"/>
</dbReference>
<evidence type="ECO:0000256" key="1">
    <source>
        <dbReference type="SAM" id="Phobius"/>
    </source>
</evidence>
<dbReference type="WBParaSite" id="TMUE_3000012974.2">
    <property type="protein sequence ID" value="TMUE_3000012974.2"/>
    <property type="gene ID" value="WBGene00286548"/>
</dbReference>
<keyword evidence="1" id="KW-0812">Transmembrane</keyword>
<keyword evidence="1" id="KW-0472">Membrane</keyword>
<dbReference type="Pfam" id="PF21525">
    <property type="entry name" value="Nlp36"/>
    <property type="match status" value="1"/>
</dbReference>
<sequence length="70" mass="8020">MVYLGQELSVLDYFSPLIVFGTFLTIVFIISATCLLCCCVEDVDSTVFSKFRRSSRRRSYTMSSERTSSR</sequence>
<accession>A0A5S6R0Y7</accession>
<dbReference type="AlphaFoldDB" id="A0A5S6R0Y7"/>
<evidence type="ECO:0000313" key="4">
    <source>
        <dbReference type="WBParaSite" id="TMUE_3000012974.2"/>
    </source>
</evidence>
<keyword evidence="2" id="KW-1185">Reference proteome</keyword>
<reference evidence="3" key="3">
    <citation type="submission" date="2019-12" db="UniProtKB">
        <authorList>
            <consortium name="WormBaseParasite"/>
        </authorList>
    </citation>
    <scope>IDENTIFICATION</scope>
</reference>